<sequence>MVVPTATGIASSTAVTIIQRRPATGSGTPGGSVEHLLKQVRVDLASMPINQFREKYRLLAE</sequence>
<protein>
    <submittedName>
        <fullName evidence="1">Uncharacterized protein</fullName>
    </submittedName>
</protein>
<proteinExistence type="predicted"/>
<accession>A0A6J4IBM5</accession>
<reference evidence="1" key="1">
    <citation type="submission" date="2020-02" db="EMBL/GenBank/DDBJ databases">
        <authorList>
            <person name="Meier V. D."/>
        </authorList>
    </citation>
    <scope>NUCLEOTIDE SEQUENCE</scope>
    <source>
        <strain evidence="1">AVDCRST_MAG57</strain>
    </source>
</reference>
<organism evidence="1">
    <name type="scientific">uncultured Blastococcus sp</name>
    <dbReference type="NCBI Taxonomy" id="217144"/>
    <lineage>
        <taxon>Bacteria</taxon>
        <taxon>Bacillati</taxon>
        <taxon>Actinomycetota</taxon>
        <taxon>Actinomycetes</taxon>
        <taxon>Geodermatophilales</taxon>
        <taxon>Geodermatophilaceae</taxon>
        <taxon>Blastococcus</taxon>
        <taxon>environmental samples</taxon>
    </lineage>
</organism>
<name>A0A6J4IBM5_9ACTN</name>
<evidence type="ECO:0000313" key="1">
    <source>
        <dbReference type="EMBL" id="CAA9245801.1"/>
    </source>
</evidence>
<dbReference type="EMBL" id="CADCTI010000156">
    <property type="protein sequence ID" value="CAA9245801.1"/>
    <property type="molecule type" value="Genomic_DNA"/>
</dbReference>
<dbReference type="AlphaFoldDB" id="A0A6J4IBM5"/>
<gene>
    <name evidence="1" type="ORF">AVDCRST_MAG57-1740</name>
</gene>